<gene>
    <name evidence="3" type="ORF">E5676_scaffold306G002570</name>
    <name evidence="2" type="ORF">E6C27_scaffold67G004660</name>
</gene>
<reference evidence="4 5" key="1">
    <citation type="submission" date="2019-08" db="EMBL/GenBank/DDBJ databases">
        <title>Draft genome sequences of two oriental melons (Cucumis melo L. var makuwa).</title>
        <authorList>
            <person name="Kwon S.-Y."/>
        </authorList>
    </citation>
    <scope>NUCLEOTIDE SEQUENCE [LARGE SCALE GENOMIC DNA]</scope>
    <source>
        <strain evidence="5">cv. Chang Bougi</strain>
        <strain evidence="4">cv. SW 3</strain>
        <tissue evidence="2">Leaf</tissue>
    </source>
</reference>
<feature type="region of interest" description="Disordered" evidence="1">
    <location>
        <begin position="136"/>
        <end position="155"/>
    </location>
</feature>
<evidence type="ECO:0000313" key="4">
    <source>
        <dbReference type="Proteomes" id="UP000321393"/>
    </source>
</evidence>
<protein>
    <submittedName>
        <fullName evidence="2">Gag-pol polyprotein</fullName>
    </submittedName>
</protein>
<name>A0A5A7TFC0_CUCMM</name>
<evidence type="ECO:0000256" key="1">
    <source>
        <dbReference type="SAM" id="MobiDB-lite"/>
    </source>
</evidence>
<sequence>MAKTHILSDSKIPSLDDAFTRVLCIESSPTGVSISQSNSALISKNNNPQAPRVMDGNVQRIVMIMENNSTEIVSNYFRKPCHLKRDCRKLLYKNSQRSQHAQIASTCDLREASVTISTNEYAKFLNYQDSLQASSSSTPIASTVAPGSCDEEDYW</sequence>
<dbReference type="OrthoDB" id="1743470at2759"/>
<organism evidence="2 4">
    <name type="scientific">Cucumis melo var. makuwa</name>
    <name type="common">Oriental melon</name>
    <dbReference type="NCBI Taxonomy" id="1194695"/>
    <lineage>
        <taxon>Eukaryota</taxon>
        <taxon>Viridiplantae</taxon>
        <taxon>Streptophyta</taxon>
        <taxon>Embryophyta</taxon>
        <taxon>Tracheophyta</taxon>
        <taxon>Spermatophyta</taxon>
        <taxon>Magnoliopsida</taxon>
        <taxon>eudicotyledons</taxon>
        <taxon>Gunneridae</taxon>
        <taxon>Pentapetalae</taxon>
        <taxon>rosids</taxon>
        <taxon>fabids</taxon>
        <taxon>Cucurbitales</taxon>
        <taxon>Cucurbitaceae</taxon>
        <taxon>Benincaseae</taxon>
        <taxon>Cucumis</taxon>
    </lineage>
</organism>
<evidence type="ECO:0000313" key="5">
    <source>
        <dbReference type="Proteomes" id="UP000321947"/>
    </source>
</evidence>
<evidence type="ECO:0000313" key="3">
    <source>
        <dbReference type="EMBL" id="TYK17957.1"/>
    </source>
</evidence>
<dbReference type="EMBL" id="SSTE01016227">
    <property type="protein sequence ID" value="KAA0042020.1"/>
    <property type="molecule type" value="Genomic_DNA"/>
</dbReference>
<dbReference type="AlphaFoldDB" id="A0A5A7TFC0"/>
<evidence type="ECO:0000313" key="2">
    <source>
        <dbReference type="EMBL" id="KAA0042020.1"/>
    </source>
</evidence>
<dbReference type="Proteomes" id="UP000321393">
    <property type="component" value="Unassembled WGS sequence"/>
</dbReference>
<comment type="caution">
    <text evidence="2">The sequence shown here is derived from an EMBL/GenBank/DDBJ whole genome shotgun (WGS) entry which is preliminary data.</text>
</comment>
<proteinExistence type="predicted"/>
<dbReference type="EMBL" id="SSTD01007940">
    <property type="protein sequence ID" value="TYK17957.1"/>
    <property type="molecule type" value="Genomic_DNA"/>
</dbReference>
<accession>A0A5A7TFC0</accession>
<dbReference type="Proteomes" id="UP000321947">
    <property type="component" value="Unassembled WGS sequence"/>
</dbReference>